<sequence length="114" mass="13133">MDSQKKKELIAGYKERKISGGVYMITNTKTGMRLLAAETNLEGSKNKFDFCIKTNLCSYPKLQEEWKRYGAQAFTFEVLDEIEKKDAQTLSSFQEDLEGLLSLRRAQYPQSSLY</sequence>
<dbReference type="Proteomes" id="UP000034076">
    <property type="component" value="Unassembled WGS sequence"/>
</dbReference>
<dbReference type="OrthoDB" id="9789954at2"/>
<evidence type="ECO:0000313" key="1">
    <source>
        <dbReference type="EMBL" id="KKI52112.1"/>
    </source>
</evidence>
<dbReference type="STRING" id="270498.CHK_0382"/>
<reference evidence="1 2" key="1">
    <citation type="submission" date="2015-04" db="EMBL/GenBank/DDBJ databases">
        <title>Draft genome sequence of bacteremic isolate Catabacter hongkongensis type strain HKU16T.</title>
        <authorList>
            <person name="Lau S.K."/>
            <person name="Teng J.L."/>
            <person name="Huang Y."/>
            <person name="Curreem S.O."/>
            <person name="Tsui S.K."/>
            <person name="Woo P.C."/>
        </authorList>
    </citation>
    <scope>NUCLEOTIDE SEQUENCE [LARGE SCALE GENOMIC DNA]</scope>
    <source>
        <strain evidence="1 2">HKU16</strain>
    </source>
</reference>
<dbReference type="Gene3D" id="3.40.1440.10">
    <property type="entry name" value="GIY-YIG endonuclease"/>
    <property type="match status" value="1"/>
</dbReference>
<keyword evidence="2" id="KW-1185">Reference proteome</keyword>
<dbReference type="InterPro" id="IPR035901">
    <property type="entry name" value="GIY-YIG_endonuc_sf"/>
</dbReference>
<protein>
    <submittedName>
        <fullName evidence="1">LuxR family transcriptional regulator</fullName>
    </submittedName>
</protein>
<dbReference type="EMBL" id="LAYJ01000039">
    <property type="protein sequence ID" value="KKI52112.1"/>
    <property type="molecule type" value="Genomic_DNA"/>
</dbReference>
<dbReference type="RefSeq" id="WP_046442327.1">
    <property type="nucleotide sequence ID" value="NZ_JAXDTA010000197.1"/>
</dbReference>
<comment type="caution">
    <text evidence="1">The sequence shown here is derived from an EMBL/GenBank/DDBJ whole genome shotgun (WGS) entry which is preliminary data.</text>
</comment>
<proteinExistence type="predicted"/>
<name>A0A0M2NNY9_9FIRM</name>
<dbReference type="CDD" id="cd10451">
    <property type="entry name" value="GIY-YIG_LuxR_like"/>
    <property type="match status" value="1"/>
</dbReference>
<organism evidence="1 2">
    <name type="scientific">Christensenella hongkongensis</name>
    <dbReference type="NCBI Taxonomy" id="270498"/>
    <lineage>
        <taxon>Bacteria</taxon>
        <taxon>Bacillati</taxon>
        <taxon>Bacillota</taxon>
        <taxon>Clostridia</taxon>
        <taxon>Christensenellales</taxon>
        <taxon>Christensenellaceae</taxon>
        <taxon>Christensenella</taxon>
    </lineage>
</organism>
<evidence type="ECO:0000313" key="2">
    <source>
        <dbReference type="Proteomes" id="UP000034076"/>
    </source>
</evidence>
<dbReference type="AlphaFoldDB" id="A0A0M2NNY9"/>
<accession>A0A0M2NNY9</accession>
<gene>
    <name evidence="1" type="ORF">CHK_0382</name>
</gene>